<reference evidence="1 2" key="1">
    <citation type="submission" date="2021-08" db="EMBL/GenBank/DDBJ databases">
        <title>The highly contiguous genome resource for Trichoderma semiorbis FJ059, a fungal antagonistic to plant pathogens.</title>
        <authorList>
            <person name="Liu T."/>
        </authorList>
    </citation>
    <scope>NUCLEOTIDE SEQUENCE [LARGE SCALE GENOMIC DNA]</scope>
    <source>
        <strain evidence="1 2">FJ059</strain>
    </source>
</reference>
<dbReference type="AlphaFoldDB" id="A0A9P8HRN3"/>
<proteinExistence type="predicted"/>
<protein>
    <submittedName>
        <fullName evidence="1">Uncharacterized protein</fullName>
    </submittedName>
</protein>
<dbReference type="InterPro" id="IPR008949">
    <property type="entry name" value="Isoprenoid_synthase_dom_sf"/>
</dbReference>
<dbReference type="Proteomes" id="UP000826573">
    <property type="component" value="Unassembled WGS sequence"/>
</dbReference>
<dbReference type="SUPFAM" id="SSF48576">
    <property type="entry name" value="Terpenoid synthases"/>
    <property type="match status" value="1"/>
</dbReference>
<evidence type="ECO:0000313" key="1">
    <source>
        <dbReference type="EMBL" id="KAH0531326.1"/>
    </source>
</evidence>
<sequence length="74" mass="8552">MQGYCRGALAQIDNQFSGKRPTLEEIAMIRRESAGCRPLYHLVEYAHRLRVPDEVFDHPVIQELENFGMDMVAM</sequence>
<name>A0A9P8HRN3_9HYPO</name>
<comment type="caution">
    <text evidence="1">The sequence shown here is derived from an EMBL/GenBank/DDBJ whole genome shotgun (WGS) entry which is preliminary data.</text>
</comment>
<dbReference type="Gene3D" id="1.10.600.10">
    <property type="entry name" value="Farnesyl Diphosphate Synthase"/>
    <property type="match status" value="1"/>
</dbReference>
<accession>A0A9P8HRN3</accession>
<organism evidence="1 2">
    <name type="scientific">Trichoderma semiorbis</name>
    <dbReference type="NCBI Taxonomy" id="1491008"/>
    <lineage>
        <taxon>Eukaryota</taxon>
        <taxon>Fungi</taxon>
        <taxon>Dikarya</taxon>
        <taxon>Ascomycota</taxon>
        <taxon>Pezizomycotina</taxon>
        <taxon>Sordariomycetes</taxon>
        <taxon>Hypocreomycetidae</taxon>
        <taxon>Hypocreales</taxon>
        <taxon>Hypocreaceae</taxon>
        <taxon>Trichoderma</taxon>
    </lineage>
</organism>
<dbReference type="Pfam" id="PF19086">
    <property type="entry name" value="Terpene_syn_C_2"/>
    <property type="match status" value="1"/>
</dbReference>
<dbReference type="EMBL" id="JAIMJC010000001">
    <property type="protein sequence ID" value="KAH0531326.1"/>
    <property type="molecule type" value="Genomic_DNA"/>
</dbReference>
<keyword evidence="2" id="KW-1185">Reference proteome</keyword>
<evidence type="ECO:0000313" key="2">
    <source>
        <dbReference type="Proteomes" id="UP000826573"/>
    </source>
</evidence>
<gene>
    <name evidence="1" type="ORF">TsFJ059_000171</name>
</gene>